<feature type="compositionally biased region" description="Low complexity" evidence="2">
    <location>
        <begin position="388"/>
        <end position="398"/>
    </location>
</feature>
<feature type="compositionally biased region" description="Polar residues" evidence="2">
    <location>
        <begin position="445"/>
        <end position="454"/>
    </location>
</feature>
<dbReference type="PANTHER" id="PTHR21812">
    <property type="entry name" value="INO80 COMPLEX SUBUNIT E"/>
    <property type="match status" value="1"/>
</dbReference>
<keyword evidence="1" id="KW-0175">Coiled coil</keyword>
<evidence type="ECO:0000259" key="4">
    <source>
        <dbReference type="Pfam" id="PF24237"/>
    </source>
</evidence>
<evidence type="ECO:0000259" key="3">
    <source>
        <dbReference type="Pfam" id="PF09302"/>
    </source>
</evidence>
<protein>
    <submittedName>
        <fullName evidence="6">Uncharacterized protein</fullName>
    </submittedName>
</protein>
<evidence type="ECO:0000313" key="6">
    <source>
        <dbReference type="WBParaSite" id="nRc.2.0.1.t42993-RA"/>
    </source>
</evidence>
<sequence length="505" mass="57177">MDVKSARNAYESWKNLQHADGGKDAIWIGADYLVRKESIAENEAWFVKVVKNDKHITIFITDLVRLWCEELSESDFKIKFKTRKIVVDPLLSCISQYQRREKLLIDLIYQKDKEILYYSNRLGKSSESTTKFNVSDFEKSDQNSDEFFDLCKRQKLDVGFCFQDTKFRSMVSEILAIDQFLEDFHPVEENDPEILKRDSDTLPQKVEQSLVEEALKKEGGEMYTLLTVTLSEMSWSKANSFFSDMNNISKPALTTKQQYRTLKRRFKFLENECYQEQLRNLQRKLLKLSRDKNFLLDRLQNYEKVSDSSDDSDAVAVDLTDMSDSSLKKPVRSKDSNALVAKPIDQYHLSSISTSSVSSAPPLISVSSIPCCPSLPSQPLKKKRVRNNNKTSSSTNASTVVVDSRQFSTSVVAPNVLPPPISKGKGKKQAAPRTAASAAKKRTPTNNIHQQPQNANTNHTAFVNAVAGVSFQVMQDGNAHFSVPMPVPANLQTIDQQNVQQQTAK</sequence>
<dbReference type="WBParaSite" id="nRc.2.0.1.t42993-RA">
    <property type="protein sequence ID" value="nRc.2.0.1.t42993-RA"/>
    <property type="gene ID" value="nRc.2.0.1.g42993"/>
</dbReference>
<feature type="region of interest" description="Disordered" evidence="2">
    <location>
        <begin position="375"/>
        <end position="398"/>
    </location>
</feature>
<reference evidence="6" key="1">
    <citation type="submission" date="2022-11" db="UniProtKB">
        <authorList>
            <consortium name="WormBaseParasite"/>
        </authorList>
    </citation>
    <scope>IDENTIFICATION</scope>
</reference>
<feature type="domain" description="XLF-like N-terminal" evidence="3">
    <location>
        <begin position="42"/>
        <end position="117"/>
    </location>
</feature>
<evidence type="ECO:0000256" key="2">
    <source>
        <dbReference type="SAM" id="MobiDB-lite"/>
    </source>
</evidence>
<dbReference type="InterPro" id="IPR056515">
    <property type="entry name" value="INO80E_N"/>
</dbReference>
<dbReference type="AlphaFoldDB" id="A0A915KZQ3"/>
<evidence type="ECO:0000256" key="1">
    <source>
        <dbReference type="SAM" id="Coils"/>
    </source>
</evidence>
<feature type="domain" description="INO80 complex subunit E N-terminal" evidence="4">
    <location>
        <begin position="255"/>
        <end position="299"/>
    </location>
</feature>
<dbReference type="GO" id="GO:0006338">
    <property type="term" value="P:chromatin remodeling"/>
    <property type="evidence" value="ECO:0007669"/>
    <property type="project" value="InterPro"/>
</dbReference>
<dbReference type="PANTHER" id="PTHR21812:SF1">
    <property type="entry name" value="INO80 COMPLEX SUBUNIT E"/>
    <property type="match status" value="1"/>
</dbReference>
<keyword evidence="5" id="KW-1185">Reference proteome</keyword>
<name>A0A915KZQ3_ROMCU</name>
<evidence type="ECO:0000313" key="5">
    <source>
        <dbReference type="Proteomes" id="UP000887565"/>
    </source>
</evidence>
<feature type="region of interest" description="Disordered" evidence="2">
    <location>
        <begin position="413"/>
        <end position="454"/>
    </location>
</feature>
<organism evidence="5 6">
    <name type="scientific">Romanomermis culicivorax</name>
    <name type="common">Nematode worm</name>
    <dbReference type="NCBI Taxonomy" id="13658"/>
    <lineage>
        <taxon>Eukaryota</taxon>
        <taxon>Metazoa</taxon>
        <taxon>Ecdysozoa</taxon>
        <taxon>Nematoda</taxon>
        <taxon>Enoplea</taxon>
        <taxon>Dorylaimia</taxon>
        <taxon>Mermithida</taxon>
        <taxon>Mermithoidea</taxon>
        <taxon>Mermithidae</taxon>
        <taxon>Romanomermis</taxon>
    </lineage>
</organism>
<proteinExistence type="predicted"/>
<accession>A0A915KZQ3</accession>
<dbReference type="Pfam" id="PF24237">
    <property type="entry name" value="INO80E"/>
    <property type="match status" value="1"/>
</dbReference>
<feature type="coiled-coil region" evidence="1">
    <location>
        <begin position="252"/>
        <end position="305"/>
    </location>
</feature>
<dbReference type="InterPro" id="IPR015381">
    <property type="entry name" value="XLF-like_N"/>
</dbReference>
<dbReference type="InterPro" id="IPR026678">
    <property type="entry name" value="INO80E"/>
</dbReference>
<dbReference type="Pfam" id="PF09302">
    <property type="entry name" value="XLF"/>
    <property type="match status" value="1"/>
</dbReference>
<dbReference type="GO" id="GO:0006302">
    <property type="term" value="P:double-strand break repair"/>
    <property type="evidence" value="ECO:0007669"/>
    <property type="project" value="InterPro"/>
</dbReference>
<dbReference type="Proteomes" id="UP000887565">
    <property type="component" value="Unplaced"/>
</dbReference>
<dbReference type="GO" id="GO:0031011">
    <property type="term" value="C:Ino80 complex"/>
    <property type="evidence" value="ECO:0007669"/>
    <property type="project" value="InterPro"/>
</dbReference>